<feature type="region of interest" description="Disordered" evidence="1">
    <location>
        <begin position="2700"/>
        <end position="2775"/>
    </location>
</feature>
<dbReference type="GO" id="GO:0005524">
    <property type="term" value="F:ATP binding"/>
    <property type="evidence" value="ECO:0007669"/>
    <property type="project" value="InterPro"/>
</dbReference>
<feature type="region of interest" description="Disordered" evidence="1">
    <location>
        <begin position="682"/>
        <end position="740"/>
    </location>
</feature>
<feature type="compositionally biased region" description="Polar residues" evidence="1">
    <location>
        <begin position="347"/>
        <end position="357"/>
    </location>
</feature>
<feature type="region of interest" description="Disordered" evidence="1">
    <location>
        <begin position="1762"/>
        <end position="1781"/>
    </location>
</feature>
<feature type="compositionally biased region" description="Low complexity" evidence="1">
    <location>
        <begin position="718"/>
        <end position="734"/>
    </location>
</feature>
<dbReference type="Gene3D" id="1.20.58.760">
    <property type="entry name" value="Peptidase M41"/>
    <property type="match status" value="1"/>
</dbReference>
<geneLocation type="chloroplast" evidence="3"/>
<sequence length="2805" mass="315851">MTHNYTMKTTKNTQLNKYGLFFYPVKNDLRFCFPKTNVSSKQSLQTLLCKGYFSNPSPLGQHSVPLTSVSMDYRLRFCKSFPFGSARRAFGTTFGGHLIGFASDFSNTYLSPLRAASQTGPEGIPSKGVQDGTEKNSVNPIASPDHLLCKWYQGSFKSVAYDPPAGEPSPLLEGEISKMTTEKLLDAVFYYQELVVEWVKRISPRPSPLTLACGAGLYFVAICTTIQRQEGDRWFSVFIDSKVPGLSEPSQKSLWDSFENVTSQYVTLNQNQSVVATGEPLPFGEGGVSGETQSLCDSSIVSRVDLYKKRVLIRLQSPWDKQSRQQYAGLFYDQNKLADFSKGNGGEVSTDSSSLRQSPHDIPPQPEMLGIQPWYKIDARKDYNPILFPKAATSESAPPSVIARGSGLSNTLEKTKNWFPVTNKISLWDYFPFQRSKEQVYFGSDTIPSKLDSAFLLSSFPRSYSLSPASLAPRIVDLDTASEKSAGGKVQLQKLPLIQEGKIGFTCCKFVELNPPPLGQHSVPSTRVVGSSNSSYKAKMGGKNLVQAMIPEKPSFAQQVWDPQKLKVWFEDTKELAHGEEFHAFENKIKTLFYSQGILPLPEFDDVDEVFEENEETPDTSGSGGLREDKDSSDSKFFPVVENTSHAHNPEKEEPILLSPYHLQSEQKDKANFGEYQRIEEESPLYEDSTSKKPKASDLASPSLSTPSPPPLVEGQHSVPSVVSSDISSPSTSVLDLSNQSTHVSSPSVIARGEHQPPFAYGDAGGDGGLVDFSNPSPFPLGQHFVQSTNVSPPLVDFSNPSPSGQHSVPLFSSPFYKNTWISPRFMSGYKFPELTKKEIFYLHRRFAIRDLLPSLPSPLVIASGASPSSFKFKHKGYDPWVSRGEPSPKAQTKWRIEVRSGLPFPVFNHQKLASKISLLPIEINLPPALPASLFRDMFSPSFFSPFLDQQGVSSELYKSSKDTLSQDHGKLPELKLRYRVICLEEEKEVEKAFARLGRDYKDYLSYPKDGLEALKVSPSLEDEEKQADTLAEAKEKDRPSELGKTLKKFAYKNKYAVKKEKETSDLPDVNNTDLTPWISSLWGTENMLSDRKSSFLGKQDVLRKRLMSREAQDIAAEIFSRTNPPLPKLRTRARRHELHLTAPKKFEAKNDVGSQHRTVQVNSRLRKKLRKKPVISTHLATPFETHHIMPEISKNEWRQMIEYQLRQYFFEEDKRLEPLVKKNPHHHFKIQRVNTFLPWVRIRTPKEKSVEWPLTRLDYEQIKSPKRGFLFEKYSTPNLNVSAKTTKFQTPPQDFTENVISKQKVTLSSRQAKANSDFLSWSEKPGLSGSMLTQGKHMTRHEVLTQRGRGQQNWVPSRLREWSNYALEQISQVKILGDTGKKILSQQLTFEPLTKHSWLLIYRLFLAFALRDIGKYLYRVTLKDFMIRMAHTHFGLAVTSEEFRQSLQHVPPKLFYRPTKRLQDAAGLQEIIPVVSEIIWFLRNSARGKGVPKGVLLVGPPGTGKTFLVQAIAGEAQVPVVVQSMSALSSSHLQERPYDRLQEMFQVARKQAPCILFMDEIDAVAETRGDVVTNDIGAPDALFSLEGDFAGHTSYSLQTDLLPTSDTSWDTTELTDVSVYQDKKETEVRRVNLLLRLLTEIDGPRSLNGVVLIATTNRPAVLDPALLRPGRFEKMIYLTLPNHQKRIDLFKLHTKKIGSVKRMPWDYLASRTADMSGADIAGAINHSAIRAILDDTVHTVETLEQGLNYVTGAPGVSQSVPFTFGDRQRRTPTTSGGPMEAFSKIKRPFKKVADTGYTVYGGFDGDGYTDELYPQKVSLNLNKKTFSKRIKQGANTSRLAYYQAGKGVVQTVLPRHPAVGFLAFSPETNNLSPFIKTSWQKLISPQANHRRVDLETTLIGMYAGKAAEMLHLSVNSFKNDFSSHTAVSERTWLSQSNLGLPELLIASSLAHIMIDRWYLYSKRMFSLKLNKIMTSLNEEDILDDDLFPMFRKLCEEMDRDRAKPKSSFSEKKSDAAKEMDLYLEEKESGFRPVFEGIEQERQISAWWQDKLYNDIEQLGRKPHGKWYRMYVLKPEEKERNEEWLAPDFYYHQDSHLPDMSQHKSRDKDITKLRSKAAHKFFKQGLEKAPLQSKVCKLRLLETRVEVKTDFSGHSHKDEGELASSQRTPEVGQDRKEKKTLLYLKKKTRGTGTQIKEFSFLPKTSQIKIKSKRKRKSVFAKLKDFFKPKMFAPPRDEPSLWRTQKVIDTPSPLAITEGEEATANTKGGGEGEPKARSADPKGKDFKTRIPELKDVMKSFGPPSRLPWRTPRVEAFGDAKDLVSEVLGSRSVEPPSPPPSVEGEEEPVDVTFEVVDSTPKVEPPPSGEGEVEPMDVTSEVFAPPTTSGGPVEPLSAEPPSVESPSVEPPSPPPSVEGEGEPKARSADPKGKDLKKRRRKSKESGFSLTAIKTWNGVYWLERDYSYHCLVTACFYTAFLLLDENRELLDFLADHLMRFQKLRKHEILRICSLFQLEMSGEYNYTVDTENDKQTCQDNTSTDAKTVTLSESSAPLAPSWWEKKGFKEALLSSEMGFTETSSVNEGVAQPSPPPSPSPSVIAPPEVIASTKVGGEGQVEGEGDAIIKGDEAITEGGSEPIPPSEPTDFGQGVKPRKKKLKDDSDFSIMTHEAKDTVKRKLEEAEDRSPFASTLTVEEAEEVVELKLQKGEETPELKLQENQTEQFAKPTKEKPGLPTKGESNEFDEPQEESTALIPIWPPSSQNTETADAQEKHKKPPKDKFWILEKGWGRYSRYKKPNFMRFDFIKFY</sequence>
<feature type="region of interest" description="Disordered" evidence="1">
    <location>
        <begin position="2324"/>
        <end position="2437"/>
    </location>
</feature>
<dbReference type="RefSeq" id="YP_009104968.1">
    <property type="nucleotide sequence ID" value="NC_025526.1"/>
</dbReference>
<dbReference type="GO" id="GO:0006508">
    <property type="term" value="P:proteolysis"/>
    <property type="evidence" value="ECO:0007669"/>
    <property type="project" value="InterPro"/>
</dbReference>
<dbReference type="EMBL" id="KM462863">
    <property type="protein sequence ID" value="AIT93563.1"/>
    <property type="molecule type" value="Genomic_DNA"/>
</dbReference>
<dbReference type="InterPro" id="IPR003593">
    <property type="entry name" value="AAA+_ATPase"/>
</dbReference>
<dbReference type="PROSITE" id="PS00674">
    <property type="entry name" value="AAA"/>
    <property type="match status" value="1"/>
</dbReference>
<keyword evidence="3" id="KW-0150">Chloroplast</keyword>
<protein>
    <submittedName>
        <fullName evidence="3">Cell division protein</fullName>
    </submittedName>
</protein>
<feature type="region of interest" description="Disordered" evidence="1">
    <location>
        <begin position="612"/>
        <end position="637"/>
    </location>
</feature>
<dbReference type="SMART" id="SM00382">
    <property type="entry name" value="AAA"/>
    <property type="match status" value="1"/>
</dbReference>
<evidence type="ECO:0000259" key="2">
    <source>
        <dbReference type="SMART" id="SM00382"/>
    </source>
</evidence>
<keyword evidence="3" id="KW-0131">Cell cycle</keyword>
<dbReference type="InterPro" id="IPR003959">
    <property type="entry name" value="ATPase_AAA_core"/>
</dbReference>
<feature type="region of interest" description="Disordered" evidence="1">
    <location>
        <begin position="1018"/>
        <end position="1040"/>
    </location>
</feature>
<dbReference type="GeneID" id="22158539"/>
<gene>
    <name evidence="3" type="primary">ftsH</name>
</gene>
<dbReference type="SUPFAM" id="SSF52540">
    <property type="entry name" value="P-loop containing nucleoside triphosphate hydrolases"/>
    <property type="match status" value="1"/>
</dbReference>
<reference evidence="3" key="1">
    <citation type="journal article" date="2014" name="BMC Evol. Biol.">
        <title>Chloroplast phylogenomic analysis resolves deep-level relationships within the green algal class Trebouxiophyceae.</title>
        <authorList>
            <person name="Lemieux C."/>
            <person name="Otis C."/>
            <person name="Turmel M."/>
        </authorList>
    </citation>
    <scope>NUCLEOTIDE SEQUENCE</scope>
</reference>
<feature type="compositionally biased region" description="Basic and acidic residues" evidence="1">
    <location>
        <begin position="2700"/>
        <end position="2713"/>
    </location>
</feature>
<feature type="compositionally biased region" description="Basic and acidic residues" evidence="1">
    <location>
        <begin position="2151"/>
        <end position="2160"/>
    </location>
</feature>
<dbReference type="GO" id="GO:0004222">
    <property type="term" value="F:metalloendopeptidase activity"/>
    <property type="evidence" value="ECO:0007669"/>
    <property type="project" value="InterPro"/>
</dbReference>
<feature type="compositionally biased region" description="Basic and acidic residues" evidence="1">
    <location>
        <begin position="2269"/>
        <end position="2296"/>
    </location>
</feature>
<feature type="region of interest" description="Disordered" evidence="1">
    <location>
        <begin position="2151"/>
        <end position="2176"/>
    </location>
</feature>
<feature type="compositionally biased region" description="Low complexity" evidence="1">
    <location>
        <begin position="2389"/>
        <end position="2404"/>
    </location>
</feature>
<keyword evidence="3" id="KW-0132">Cell division</keyword>
<dbReference type="PANTHER" id="PTHR23076:SF58">
    <property type="entry name" value="INACTIVE ATP-DEPENDENT ZINC METALLOPROTEASE FTSHI 5, CHLOROPLASTIC-RELATED"/>
    <property type="match status" value="1"/>
</dbReference>
<dbReference type="Gene3D" id="3.40.50.300">
    <property type="entry name" value="P-loop containing nucleotide triphosphate hydrolases"/>
    <property type="match status" value="1"/>
</dbReference>
<feature type="compositionally biased region" description="Low complexity" evidence="1">
    <location>
        <begin position="697"/>
        <end position="706"/>
    </location>
</feature>
<dbReference type="GO" id="GO:0016887">
    <property type="term" value="F:ATP hydrolysis activity"/>
    <property type="evidence" value="ECO:0007669"/>
    <property type="project" value="InterPro"/>
</dbReference>
<evidence type="ECO:0000256" key="1">
    <source>
        <dbReference type="SAM" id="MobiDB-lite"/>
    </source>
</evidence>
<feature type="domain" description="AAA+ ATPase" evidence="2">
    <location>
        <begin position="1492"/>
        <end position="1683"/>
    </location>
</feature>
<feature type="region of interest" description="Disordered" evidence="1">
    <location>
        <begin position="2258"/>
        <end position="2311"/>
    </location>
</feature>
<dbReference type="Pfam" id="PF00004">
    <property type="entry name" value="AAA"/>
    <property type="match status" value="2"/>
</dbReference>
<feature type="compositionally biased region" description="Basic and acidic residues" evidence="1">
    <location>
        <begin position="2418"/>
        <end position="2430"/>
    </location>
</feature>
<organism evidence="3">
    <name type="scientific">Watanabea reniformis</name>
    <dbReference type="NCBI Taxonomy" id="191674"/>
    <lineage>
        <taxon>Eukaryota</taxon>
        <taxon>Viridiplantae</taxon>
        <taxon>Chlorophyta</taxon>
        <taxon>core chlorophytes</taxon>
        <taxon>Trebouxiophyceae</taxon>
        <taxon>Watanabeales</taxon>
        <taxon>Watanabeaceae</taxon>
        <taxon>Watanabea</taxon>
    </lineage>
</organism>
<dbReference type="GO" id="GO:0051301">
    <property type="term" value="P:cell division"/>
    <property type="evidence" value="ECO:0007669"/>
    <property type="project" value="UniProtKB-KW"/>
</dbReference>
<dbReference type="PANTHER" id="PTHR23076">
    <property type="entry name" value="METALLOPROTEASE M41 FTSH"/>
    <property type="match status" value="1"/>
</dbReference>
<dbReference type="InterPro" id="IPR037219">
    <property type="entry name" value="Peptidase_M41-like"/>
</dbReference>
<dbReference type="GO" id="GO:0004176">
    <property type="term" value="F:ATP-dependent peptidase activity"/>
    <property type="evidence" value="ECO:0007669"/>
    <property type="project" value="InterPro"/>
</dbReference>
<dbReference type="Gene3D" id="1.10.8.60">
    <property type="match status" value="1"/>
</dbReference>
<evidence type="ECO:0000313" key="3">
    <source>
        <dbReference type="EMBL" id="AIT93563.1"/>
    </source>
</evidence>
<feature type="region of interest" description="Disordered" evidence="1">
    <location>
        <begin position="342"/>
        <end position="363"/>
    </location>
</feature>
<feature type="region of interest" description="Disordered" evidence="1">
    <location>
        <begin position="2577"/>
        <end position="2596"/>
    </location>
</feature>
<feature type="region of interest" description="Disordered" evidence="1">
    <location>
        <begin position="2628"/>
        <end position="2662"/>
    </location>
</feature>
<accession>A0A097KK54</accession>
<dbReference type="InterPro" id="IPR003960">
    <property type="entry name" value="ATPase_AAA_CS"/>
</dbReference>
<keyword evidence="3" id="KW-0934">Plastid</keyword>
<dbReference type="InterPro" id="IPR027417">
    <property type="entry name" value="P-loop_NTPase"/>
</dbReference>
<dbReference type="GO" id="GO:0009535">
    <property type="term" value="C:chloroplast thylakoid membrane"/>
    <property type="evidence" value="ECO:0007669"/>
    <property type="project" value="TreeGrafter"/>
</dbReference>
<name>A0A097KK54_9CHLO</name>
<proteinExistence type="predicted"/>